<dbReference type="PANTHER" id="PTHR39515">
    <property type="entry name" value="CONSERVED PROTEIN"/>
    <property type="match status" value="1"/>
</dbReference>
<gene>
    <name evidence="2" type="ORF">DAH51_20290</name>
</gene>
<dbReference type="SUPFAM" id="SSF46785">
    <property type="entry name" value="Winged helix' DNA-binding domain"/>
    <property type="match status" value="1"/>
</dbReference>
<reference evidence="2 3" key="1">
    <citation type="submission" date="2018-07" db="EMBL/GenBank/DDBJ databases">
        <title>Genomic and Epidemiologic Investigation of an Indolent Hospital Outbreak.</title>
        <authorList>
            <person name="Johnson R.C."/>
            <person name="Deming C."/>
            <person name="Conlan S."/>
            <person name="Zellmer C.J."/>
            <person name="Michelin A.V."/>
            <person name="Lee-Lin S."/>
            <person name="Thomas P.J."/>
            <person name="Park M."/>
            <person name="Weingarten R.A."/>
            <person name="Less J."/>
            <person name="Dekker J.P."/>
            <person name="Frank K.M."/>
            <person name="Musser K.A."/>
            <person name="Mcquiston J.R."/>
            <person name="Henderson D.K."/>
            <person name="Lau A.F."/>
            <person name="Palmore T.N."/>
            <person name="Segre J.A."/>
        </authorList>
    </citation>
    <scope>NUCLEOTIDE SEQUENCE [LARGE SCALE GENOMIC DNA]</scope>
    <source>
        <strain evidence="2 3">SK-NIH.Env6_1116</strain>
    </source>
</reference>
<name>A0A430BNF1_SPHYA</name>
<protein>
    <submittedName>
        <fullName evidence="2">MarR family transcriptional regulator</fullName>
    </submittedName>
</protein>
<dbReference type="InterPro" id="IPR036390">
    <property type="entry name" value="WH_DNA-bd_sf"/>
</dbReference>
<dbReference type="Pfam" id="PF13463">
    <property type="entry name" value="HTH_27"/>
    <property type="match status" value="1"/>
</dbReference>
<dbReference type="AlphaFoldDB" id="A0A430BNF1"/>
<evidence type="ECO:0000313" key="3">
    <source>
        <dbReference type="Proteomes" id="UP000287401"/>
    </source>
</evidence>
<organism evidence="2 3">
    <name type="scientific">Sphingobium yanoikuyae</name>
    <name type="common">Sphingomonas yanoikuyae</name>
    <dbReference type="NCBI Taxonomy" id="13690"/>
    <lineage>
        <taxon>Bacteria</taxon>
        <taxon>Pseudomonadati</taxon>
        <taxon>Pseudomonadota</taxon>
        <taxon>Alphaproteobacteria</taxon>
        <taxon>Sphingomonadales</taxon>
        <taxon>Sphingomonadaceae</taxon>
        <taxon>Sphingobium</taxon>
    </lineage>
</organism>
<dbReference type="Gene3D" id="1.10.10.10">
    <property type="entry name" value="Winged helix-like DNA-binding domain superfamily/Winged helix DNA-binding domain"/>
    <property type="match status" value="1"/>
</dbReference>
<feature type="domain" description="HTH marR-type" evidence="1">
    <location>
        <begin position="71"/>
        <end position="124"/>
    </location>
</feature>
<dbReference type="PANTHER" id="PTHR39515:SF2">
    <property type="entry name" value="HTH-TYPE TRANSCRIPTIONAL REGULATOR RV0880"/>
    <property type="match status" value="1"/>
</dbReference>
<sequence length="182" mass="20210">MVLHNCKGWTLKVPETDERAEDFIRTGGLFFLAHRLRRLSDELVAECERWFVEAGIVAPPRTTSMLYLIENKGPQRITAIASALRQFHPVIIDWVGKLKKLGLITTAIDPVDRRRTIVSLTESGRQEVAKIRTAEAAITSAYAALEDETGVSLIDGIAIWEAALSQKPLSVRIGEHELPTPA</sequence>
<evidence type="ECO:0000259" key="1">
    <source>
        <dbReference type="Pfam" id="PF13463"/>
    </source>
</evidence>
<dbReference type="GO" id="GO:0003700">
    <property type="term" value="F:DNA-binding transcription factor activity"/>
    <property type="evidence" value="ECO:0007669"/>
    <property type="project" value="InterPro"/>
</dbReference>
<dbReference type="InterPro" id="IPR052526">
    <property type="entry name" value="HTH-type_Bedaq_tolerance"/>
</dbReference>
<dbReference type="InterPro" id="IPR000835">
    <property type="entry name" value="HTH_MarR-typ"/>
</dbReference>
<accession>A0A430BNF1</accession>
<evidence type="ECO:0000313" key="2">
    <source>
        <dbReference type="EMBL" id="RSU54190.1"/>
    </source>
</evidence>
<dbReference type="EMBL" id="QRAL01000029">
    <property type="protein sequence ID" value="RSU54190.1"/>
    <property type="molecule type" value="Genomic_DNA"/>
</dbReference>
<dbReference type="InterPro" id="IPR036388">
    <property type="entry name" value="WH-like_DNA-bd_sf"/>
</dbReference>
<dbReference type="Proteomes" id="UP000287401">
    <property type="component" value="Unassembled WGS sequence"/>
</dbReference>
<comment type="caution">
    <text evidence="2">The sequence shown here is derived from an EMBL/GenBank/DDBJ whole genome shotgun (WGS) entry which is preliminary data.</text>
</comment>
<proteinExistence type="predicted"/>